<dbReference type="Proteomes" id="UP001163321">
    <property type="component" value="Chromosome 3"/>
</dbReference>
<accession>A0ACC0WBL6</accession>
<evidence type="ECO:0000313" key="2">
    <source>
        <dbReference type="Proteomes" id="UP001163321"/>
    </source>
</evidence>
<reference evidence="1 2" key="1">
    <citation type="journal article" date="2022" name="bioRxiv">
        <title>The genome of the oomycete Peronosclerospora sorghi, a cosmopolitan pathogen of maize and sorghum, is inflated with dispersed pseudogenes.</title>
        <authorList>
            <person name="Fletcher K."/>
            <person name="Martin F."/>
            <person name="Isakeit T."/>
            <person name="Cavanaugh K."/>
            <person name="Magill C."/>
            <person name="Michelmore R."/>
        </authorList>
    </citation>
    <scope>NUCLEOTIDE SEQUENCE [LARGE SCALE GENOMIC DNA]</scope>
    <source>
        <strain evidence="1">P6</strain>
    </source>
</reference>
<comment type="caution">
    <text evidence="1">The sequence shown here is derived from an EMBL/GenBank/DDBJ whole genome shotgun (WGS) entry which is preliminary data.</text>
</comment>
<organism evidence="1 2">
    <name type="scientific">Peronosclerospora sorghi</name>
    <dbReference type="NCBI Taxonomy" id="230839"/>
    <lineage>
        <taxon>Eukaryota</taxon>
        <taxon>Sar</taxon>
        <taxon>Stramenopiles</taxon>
        <taxon>Oomycota</taxon>
        <taxon>Peronosporomycetes</taxon>
        <taxon>Peronosporales</taxon>
        <taxon>Peronosporaceae</taxon>
        <taxon>Peronosclerospora</taxon>
    </lineage>
</organism>
<sequence length="89" mass="9924">MQIVMASQRKNRFAPEVPCHRVVAASLDIGGFQALCSEKAYVVKEGRSQLEKQGIAKYILPSKTSTLNLCFIYRLTQLACESSTKLLNM</sequence>
<proteinExistence type="predicted"/>
<keyword evidence="2" id="KW-1185">Reference proteome</keyword>
<dbReference type="EMBL" id="CM047582">
    <property type="protein sequence ID" value="KAI9915333.1"/>
    <property type="molecule type" value="Genomic_DNA"/>
</dbReference>
<evidence type="ECO:0000313" key="1">
    <source>
        <dbReference type="EMBL" id="KAI9915333.1"/>
    </source>
</evidence>
<gene>
    <name evidence="1" type="ORF">PsorP6_007591</name>
</gene>
<name>A0ACC0WBL6_9STRA</name>
<protein>
    <submittedName>
        <fullName evidence="1">Uncharacterized protein</fullName>
    </submittedName>
</protein>